<accession>A0A918NEQ1</accession>
<name>A0A918NEQ1_9ACTN</name>
<feature type="domain" description="DUF4232" evidence="3">
    <location>
        <begin position="64"/>
        <end position="196"/>
    </location>
</feature>
<feature type="chain" id="PRO_5039566136" description="DUF4232 domain-containing protein" evidence="2">
    <location>
        <begin position="22"/>
        <end position="200"/>
    </location>
</feature>
<dbReference type="EMBL" id="BMWD01000011">
    <property type="protein sequence ID" value="GGX64929.1"/>
    <property type="molecule type" value="Genomic_DNA"/>
</dbReference>
<dbReference type="PROSITE" id="PS51257">
    <property type="entry name" value="PROKAR_LIPOPROTEIN"/>
    <property type="match status" value="1"/>
</dbReference>
<dbReference type="AlphaFoldDB" id="A0A918NEQ1"/>
<feature type="region of interest" description="Disordered" evidence="1">
    <location>
        <begin position="25"/>
        <end position="64"/>
    </location>
</feature>
<dbReference type="RefSeq" id="WP_190036505.1">
    <property type="nucleotide sequence ID" value="NZ_BMWD01000011.1"/>
</dbReference>
<dbReference type="InterPro" id="IPR025326">
    <property type="entry name" value="DUF4232"/>
</dbReference>
<sequence length="200" mass="19650">MRTLPVAATALAAALALTLTACDSGGSGTGKNRKRSGSDSADSGNGSNGTGGGSAAGGSSARACKPGQFTQEVAANEAPAAGDTGNVSVTLTNTSNAGCTLNGFPEVGLTGGGGSWTVGREQSAQPEKLTVRPAEAATFTLTYVRGPKGDAQKGAAVQDAAFKLPGAGTELSFPWKFGEVALRAAGEPDATVTPFQRAGD</sequence>
<organism evidence="4 5">
    <name type="scientific">Streptomyces fructofermentans</name>
    <dbReference type="NCBI Taxonomy" id="152141"/>
    <lineage>
        <taxon>Bacteria</taxon>
        <taxon>Bacillati</taxon>
        <taxon>Actinomycetota</taxon>
        <taxon>Actinomycetes</taxon>
        <taxon>Kitasatosporales</taxon>
        <taxon>Streptomycetaceae</taxon>
        <taxon>Streptomyces</taxon>
    </lineage>
</organism>
<protein>
    <recommendedName>
        <fullName evidence="3">DUF4232 domain-containing protein</fullName>
    </recommendedName>
</protein>
<dbReference type="Proteomes" id="UP000645555">
    <property type="component" value="Unassembled WGS sequence"/>
</dbReference>
<dbReference type="Pfam" id="PF14016">
    <property type="entry name" value="DUF4232"/>
    <property type="match status" value="1"/>
</dbReference>
<proteinExistence type="predicted"/>
<keyword evidence="2" id="KW-0732">Signal</keyword>
<feature type="signal peptide" evidence="2">
    <location>
        <begin position="1"/>
        <end position="21"/>
    </location>
</feature>
<evidence type="ECO:0000313" key="5">
    <source>
        <dbReference type="Proteomes" id="UP000645555"/>
    </source>
</evidence>
<keyword evidence="5" id="KW-1185">Reference proteome</keyword>
<evidence type="ECO:0000256" key="2">
    <source>
        <dbReference type="SAM" id="SignalP"/>
    </source>
</evidence>
<evidence type="ECO:0000313" key="4">
    <source>
        <dbReference type="EMBL" id="GGX64929.1"/>
    </source>
</evidence>
<evidence type="ECO:0000256" key="1">
    <source>
        <dbReference type="SAM" id="MobiDB-lite"/>
    </source>
</evidence>
<reference evidence="4" key="2">
    <citation type="submission" date="2020-09" db="EMBL/GenBank/DDBJ databases">
        <authorList>
            <person name="Sun Q."/>
            <person name="Ohkuma M."/>
        </authorList>
    </citation>
    <scope>NUCLEOTIDE SEQUENCE</scope>
    <source>
        <strain evidence="4">JCM 4956</strain>
    </source>
</reference>
<comment type="caution">
    <text evidence="4">The sequence shown here is derived from an EMBL/GenBank/DDBJ whole genome shotgun (WGS) entry which is preliminary data.</text>
</comment>
<reference evidence="4" key="1">
    <citation type="journal article" date="2014" name="Int. J. Syst. Evol. Microbiol.">
        <title>Complete genome sequence of Corynebacterium casei LMG S-19264T (=DSM 44701T), isolated from a smear-ripened cheese.</title>
        <authorList>
            <consortium name="US DOE Joint Genome Institute (JGI-PGF)"/>
            <person name="Walter F."/>
            <person name="Albersmeier A."/>
            <person name="Kalinowski J."/>
            <person name="Ruckert C."/>
        </authorList>
    </citation>
    <scope>NUCLEOTIDE SEQUENCE</scope>
    <source>
        <strain evidence="4">JCM 4956</strain>
    </source>
</reference>
<feature type="compositionally biased region" description="Gly residues" evidence="1">
    <location>
        <begin position="46"/>
        <end position="56"/>
    </location>
</feature>
<gene>
    <name evidence="4" type="ORF">GCM10010515_35720</name>
</gene>
<evidence type="ECO:0000259" key="3">
    <source>
        <dbReference type="Pfam" id="PF14016"/>
    </source>
</evidence>